<proteinExistence type="predicted"/>
<organism evidence="1">
    <name type="scientific">Lepeophtheirus salmonis</name>
    <name type="common">Salmon louse</name>
    <name type="synonym">Caligus salmonis</name>
    <dbReference type="NCBI Taxonomy" id="72036"/>
    <lineage>
        <taxon>Eukaryota</taxon>
        <taxon>Metazoa</taxon>
        <taxon>Ecdysozoa</taxon>
        <taxon>Arthropoda</taxon>
        <taxon>Crustacea</taxon>
        <taxon>Multicrustacea</taxon>
        <taxon>Hexanauplia</taxon>
        <taxon>Copepoda</taxon>
        <taxon>Siphonostomatoida</taxon>
        <taxon>Caligidae</taxon>
        <taxon>Lepeophtheirus</taxon>
    </lineage>
</organism>
<accession>A0A0K2TU01</accession>
<dbReference type="AlphaFoldDB" id="A0A0K2TU01"/>
<reference evidence="1" key="1">
    <citation type="submission" date="2014-05" db="EMBL/GenBank/DDBJ databases">
        <authorList>
            <person name="Chronopoulou M."/>
        </authorList>
    </citation>
    <scope>NUCLEOTIDE SEQUENCE</scope>
    <source>
        <tissue evidence="1">Whole organism</tissue>
    </source>
</reference>
<evidence type="ECO:0000313" key="1">
    <source>
        <dbReference type="EMBL" id="CDW28861.1"/>
    </source>
</evidence>
<dbReference type="EMBL" id="HACA01011500">
    <property type="protein sequence ID" value="CDW28861.1"/>
    <property type="molecule type" value="Transcribed_RNA"/>
</dbReference>
<name>A0A0K2TU01_LEPSM</name>
<protein>
    <submittedName>
        <fullName evidence="1">Uncharacterized protein</fullName>
    </submittedName>
</protein>
<sequence>MKEIHLLRCKALLNESFELFLTLLASLLEELQCLSSQHRGPES</sequence>